<sequence length="170" mass="19277">MEIVQRSRVYDGFYKLSQLVVQDGEQQLKRERFEPGHAAAALVYDTARQVYLLTRQYRVGAEQEMLEIAAGMRDGDEPADATIRREIQEELGYEVDKLEEIVTMWPSPGGNSETIAVFYAEVSRKTGEGGGLEEENEQIEVVELSWNELLAQPIQDAKTLIAVQWARLRG</sequence>
<dbReference type="PANTHER" id="PTHR11839:SF18">
    <property type="entry name" value="NUDIX HYDROLASE DOMAIN-CONTAINING PROTEIN"/>
    <property type="match status" value="1"/>
</dbReference>
<dbReference type="Gene3D" id="3.90.79.10">
    <property type="entry name" value="Nucleoside Triphosphate Pyrophosphohydrolase"/>
    <property type="match status" value="1"/>
</dbReference>
<dbReference type="NCBIfam" id="TIGR00052">
    <property type="entry name" value="nudix-type nucleoside diphosphatase, YffH/AdpP family"/>
    <property type="match status" value="1"/>
</dbReference>
<keyword evidence="11" id="KW-1185">Reference proteome</keyword>
<dbReference type="SUPFAM" id="SSF55811">
    <property type="entry name" value="Nudix"/>
    <property type="match status" value="1"/>
</dbReference>
<dbReference type="EMBL" id="BAABGZ010000018">
    <property type="protein sequence ID" value="GAA4355774.1"/>
    <property type="molecule type" value="Genomic_DNA"/>
</dbReference>
<gene>
    <name evidence="10" type="ORF">GCM10023185_18940</name>
</gene>
<dbReference type="InterPro" id="IPR020084">
    <property type="entry name" value="NUDIX_hydrolase_CS"/>
</dbReference>
<evidence type="ECO:0000256" key="4">
    <source>
        <dbReference type="ARBA" id="ARBA00011738"/>
    </source>
</evidence>
<evidence type="ECO:0000256" key="7">
    <source>
        <dbReference type="ARBA" id="ARBA00032162"/>
    </source>
</evidence>
<evidence type="ECO:0000313" key="11">
    <source>
        <dbReference type="Proteomes" id="UP001501153"/>
    </source>
</evidence>
<organism evidence="10 11">
    <name type="scientific">Hymenobacter saemangeumensis</name>
    <dbReference type="NCBI Taxonomy" id="1084522"/>
    <lineage>
        <taxon>Bacteria</taxon>
        <taxon>Pseudomonadati</taxon>
        <taxon>Bacteroidota</taxon>
        <taxon>Cytophagia</taxon>
        <taxon>Cytophagales</taxon>
        <taxon>Hymenobacteraceae</taxon>
        <taxon>Hymenobacter</taxon>
    </lineage>
</organism>
<comment type="catalytic activity">
    <reaction evidence="1">
        <text>GDP-alpha-D-mannose + H2O = alpha-D-mannose 1-phosphate + GMP + 2 H(+)</text>
        <dbReference type="Rhea" id="RHEA:27978"/>
        <dbReference type="ChEBI" id="CHEBI:15377"/>
        <dbReference type="ChEBI" id="CHEBI:15378"/>
        <dbReference type="ChEBI" id="CHEBI:57527"/>
        <dbReference type="ChEBI" id="CHEBI:58115"/>
        <dbReference type="ChEBI" id="CHEBI:58409"/>
    </reaction>
</comment>
<comment type="similarity">
    <text evidence="3">Belongs to the Nudix hydrolase family. NudK subfamily.</text>
</comment>
<keyword evidence="6" id="KW-0378">Hydrolase</keyword>
<accession>A0ABP8ICH8</accession>
<protein>
    <recommendedName>
        <fullName evidence="5">GDP-mannose pyrophosphatase</fullName>
    </recommendedName>
    <alternativeName>
        <fullName evidence="7">GDP-mannose hydrolase</fullName>
    </alternativeName>
    <alternativeName>
        <fullName evidence="8">GDPMK</fullName>
    </alternativeName>
</protein>
<dbReference type="Proteomes" id="UP001501153">
    <property type="component" value="Unassembled WGS sequence"/>
</dbReference>
<comment type="cofactor">
    <cofactor evidence="2">
        <name>Mg(2+)</name>
        <dbReference type="ChEBI" id="CHEBI:18420"/>
    </cofactor>
</comment>
<evidence type="ECO:0000256" key="8">
    <source>
        <dbReference type="ARBA" id="ARBA00032272"/>
    </source>
</evidence>
<dbReference type="Pfam" id="PF00293">
    <property type="entry name" value="NUDIX"/>
    <property type="match status" value="1"/>
</dbReference>
<comment type="caution">
    <text evidence="10">The sequence shown here is derived from an EMBL/GenBank/DDBJ whole genome shotgun (WGS) entry which is preliminary data.</text>
</comment>
<dbReference type="PROSITE" id="PS00893">
    <property type="entry name" value="NUDIX_BOX"/>
    <property type="match status" value="1"/>
</dbReference>
<feature type="domain" description="Nudix hydrolase" evidence="9">
    <location>
        <begin position="34"/>
        <end position="167"/>
    </location>
</feature>
<comment type="subunit">
    <text evidence="4">Homodimer.</text>
</comment>
<dbReference type="PANTHER" id="PTHR11839">
    <property type="entry name" value="UDP/ADP-SUGAR PYROPHOSPHATASE"/>
    <property type="match status" value="1"/>
</dbReference>
<evidence type="ECO:0000313" key="10">
    <source>
        <dbReference type="EMBL" id="GAA4355774.1"/>
    </source>
</evidence>
<reference evidence="11" key="1">
    <citation type="journal article" date="2019" name="Int. J. Syst. Evol. Microbiol.">
        <title>The Global Catalogue of Microorganisms (GCM) 10K type strain sequencing project: providing services to taxonomists for standard genome sequencing and annotation.</title>
        <authorList>
            <consortium name="The Broad Institute Genomics Platform"/>
            <consortium name="The Broad Institute Genome Sequencing Center for Infectious Disease"/>
            <person name="Wu L."/>
            <person name="Ma J."/>
        </authorList>
    </citation>
    <scope>NUCLEOTIDE SEQUENCE [LARGE SCALE GENOMIC DNA]</scope>
    <source>
        <strain evidence="11">JCM 17923</strain>
    </source>
</reference>
<dbReference type="PROSITE" id="PS51462">
    <property type="entry name" value="NUDIX"/>
    <property type="match status" value="1"/>
</dbReference>
<evidence type="ECO:0000259" key="9">
    <source>
        <dbReference type="PROSITE" id="PS51462"/>
    </source>
</evidence>
<evidence type="ECO:0000256" key="5">
    <source>
        <dbReference type="ARBA" id="ARBA00016377"/>
    </source>
</evidence>
<dbReference type="InterPro" id="IPR000086">
    <property type="entry name" value="NUDIX_hydrolase_dom"/>
</dbReference>
<dbReference type="InterPro" id="IPR015797">
    <property type="entry name" value="NUDIX_hydrolase-like_dom_sf"/>
</dbReference>
<evidence type="ECO:0000256" key="2">
    <source>
        <dbReference type="ARBA" id="ARBA00001946"/>
    </source>
</evidence>
<dbReference type="InterPro" id="IPR004385">
    <property type="entry name" value="NDP_pyrophosphatase"/>
</dbReference>
<name>A0ABP8ICH8_9BACT</name>
<dbReference type="RefSeq" id="WP_345235787.1">
    <property type="nucleotide sequence ID" value="NZ_BAABGZ010000018.1"/>
</dbReference>
<evidence type="ECO:0000256" key="6">
    <source>
        <dbReference type="ARBA" id="ARBA00022801"/>
    </source>
</evidence>
<proteinExistence type="inferred from homology"/>
<evidence type="ECO:0000256" key="1">
    <source>
        <dbReference type="ARBA" id="ARBA00000847"/>
    </source>
</evidence>
<evidence type="ECO:0000256" key="3">
    <source>
        <dbReference type="ARBA" id="ARBA00007275"/>
    </source>
</evidence>